<gene>
    <name evidence="2" type="ORF">GLOTRDRAFT_97339</name>
</gene>
<feature type="region of interest" description="Disordered" evidence="1">
    <location>
        <begin position="220"/>
        <end position="249"/>
    </location>
</feature>
<proteinExistence type="predicted"/>
<organism evidence="2 3">
    <name type="scientific">Gloeophyllum trabeum (strain ATCC 11539 / FP-39264 / Madison 617)</name>
    <name type="common">Brown rot fungus</name>
    <dbReference type="NCBI Taxonomy" id="670483"/>
    <lineage>
        <taxon>Eukaryota</taxon>
        <taxon>Fungi</taxon>
        <taxon>Dikarya</taxon>
        <taxon>Basidiomycota</taxon>
        <taxon>Agaricomycotina</taxon>
        <taxon>Agaricomycetes</taxon>
        <taxon>Gloeophyllales</taxon>
        <taxon>Gloeophyllaceae</taxon>
        <taxon>Gloeophyllum</taxon>
    </lineage>
</organism>
<dbReference type="STRING" id="670483.S7RBU6"/>
<name>S7RBU6_GLOTA</name>
<evidence type="ECO:0000313" key="3">
    <source>
        <dbReference type="Proteomes" id="UP000030669"/>
    </source>
</evidence>
<dbReference type="EMBL" id="KB469548">
    <property type="protein sequence ID" value="EPQ49864.1"/>
    <property type="molecule type" value="Genomic_DNA"/>
</dbReference>
<feature type="non-terminal residue" evidence="2">
    <location>
        <position position="1"/>
    </location>
</feature>
<protein>
    <submittedName>
        <fullName evidence="2">Uncharacterized protein</fullName>
    </submittedName>
</protein>
<accession>S7RBU6</accession>
<dbReference type="GeneID" id="19309998"/>
<feature type="region of interest" description="Disordered" evidence="1">
    <location>
        <begin position="74"/>
        <end position="117"/>
    </location>
</feature>
<dbReference type="Proteomes" id="UP000030669">
    <property type="component" value="Unassembled WGS sequence"/>
</dbReference>
<keyword evidence="3" id="KW-1185">Reference proteome</keyword>
<feature type="compositionally biased region" description="Polar residues" evidence="1">
    <location>
        <begin position="357"/>
        <end position="377"/>
    </location>
</feature>
<evidence type="ECO:0000313" key="2">
    <source>
        <dbReference type="EMBL" id="EPQ49864.1"/>
    </source>
</evidence>
<feature type="compositionally biased region" description="Low complexity" evidence="1">
    <location>
        <begin position="230"/>
        <end position="243"/>
    </location>
</feature>
<feature type="non-terminal residue" evidence="2">
    <location>
        <position position="710"/>
    </location>
</feature>
<feature type="compositionally biased region" description="Basic and acidic residues" evidence="1">
    <location>
        <begin position="79"/>
        <end position="91"/>
    </location>
</feature>
<dbReference type="HOGENOM" id="CLU_389139_0_0_1"/>
<dbReference type="RefSeq" id="XP_007871680.1">
    <property type="nucleotide sequence ID" value="XM_007873489.1"/>
</dbReference>
<sequence>TYKTRKNVIARTIEMKQQSGENDVDYWVYLDKVFSTLGPDGTSSDESDSEGGGFRVKAMPWRRNIDAEIKIVESQRSAEGIKDNRGSEPKPRFRGPPCKDSTRKKAPQHLPPSFYNADWLNDPKVGAARRELVQPSKEDFSWMIACIRSDPSGRMISKEDLRAHQARDAVLNQPRLELRDKQQRLTCTCPDCVKAGPMGVSRSAEAHRLHVLSNALLPLTAQKPGPNPSVPAASAASGGQASSDVSPAAGTDQLSSAIVLSTLIDVDITVDEIPPVDAIAQELVNQLSELDLGPPDTMEGQIPSSAPSTSTRFLSTAARGTTQMGTGLGDTVSMFVEESGRDDQVLAENAARPGPSTCLQSMNTGADATPPSVQSPGSVRVDIERHLPDANSSIHMLSKEERHINTTRALSQLDSVRTDIEESLQRLTTGVSPDTIREVQDCLGRLRRRFNAITRRTPRILERKAELCEQLKLLDGRLLELEALVPESTDPIAYNCDDHHERPIDQYSAVAQVSMFLVTVCTVIVGVNRSAGAFMLATISTILTLAFTLHGRQLKQDQERVLADIPSTVDTVLSKFKLDGRVTTYATCSECHAIYAPHYEEGSADAVYPAICTSKTLGSDQICGAPLTETDNTGGDRSMKPLRSFVMHNYEDYMAGLLARHDIESLMDKACDDALASLDRPRPEFIRSPFEADFIRTFEGPTSSADEKQL</sequence>
<dbReference type="KEGG" id="gtr:GLOTRDRAFT_97339"/>
<reference evidence="2 3" key="1">
    <citation type="journal article" date="2012" name="Science">
        <title>The Paleozoic origin of enzymatic lignin decomposition reconstructed from 31 fungal genomes.</title>
        <authorList>
            <person name="Floudas D."/>
            <person name="Binder M."/>
            <person name="Riley R."/>
            <person name="Barry K."/>
            <person name="Blanchette R.A."/>
            <person name="Henrissat B."/>
            <person name="Martinez A.T."/>
            <person name="Otillar R."/>
            <person name="Spatafora J.W."/>
            <person name="Yadav J.S."/>
            <person name="Aerts A."/>
            <person name="Benoit I."/>
            <person name="Boyd A."/>
            <person name="Carlson A."/>
            <person name="Copeland A."/>
            <person name="Coutinho P.M."/>
            <person name="de Vries R.P."/>
            <person name="Ferreira P."/>
            <person name="Findley K."/>
            <person name="Foster B."/>
            <person name="Gaskell J."/>
            <person name="Glotzer D."/>
            <person name="Gorecki P."/>
            <person name="Heitman J."/>
            <person name="Hesse C."/>
            <person name="Hori C."/>
            <person name="Igarashi K."/>
            <person name="Jurgens J.A."/>
            <person name="Kallen N."/>
            <person name="Kersten P."/>
            <person name="Kohler A."/>
            <person name="Kuees U."/>
            <person name="Kumar T.K.A."/>
            <person name="Kuo A."/>
            <person name="LaButti K."/>
            <person name="Larrondo L.F."/>
            <person name="Lindquist E."/>
            <person name="Ling A."/>
            <person name="Lombard V."/>
            <person name="Lucas S."/>
            <person name="Lundell T."/>
            <person name="Martin R."/>
            <person name="McLaughlin D.J."/>
            <person name="Morgenstern I."/>
            <person name="Morin E."/>
            <person name="Murat C."/>
            <person name="Nagy L.G."/>
            <person name="Nolan M."/>
            <person name="Ohm R.A."/>
            <person name="Patyshakuliyeva A."/>
            <person name="Rokas A."/>
            <person name="Ruiz-Duenas F.J."/>
            <person name="Sabat G."/>
            <person name="Salamov A."/>
            <person name="Samejima M."/>
            <person name="Schmutz J."/>
            <person name="Slot J.C."/>
            <person name="St John F."/>
            <person name="Stenlid J."/>
            <person name="Sun H."/>
            <person name="Sun S."/>
            <person name="Syed K."/>
            <person name="Tsang A."/>
            <person name="Wiebenga A."/>
            <person name="Young D."/>
            <person name="Pisabarro A."/>
            <person name="Eastwood D.C."/>
            <person name="Martin F."/>
            <person name="Cullen D."/>
            <person name="Grigoriev I.V."/>
            <person name="Hibbett D.S."/>
        </authorList>
    </citation>
    <scope>NUCLEOTIDE SEQUENCE [LARGE SCALE GENOMIC DNA]</scope>
    <source>
        <strain evidence="2 3">ATCC 11539</strain>
    </source>
</reference>
<dbReference type="AlphaFoldDB" id="S7RBU6"/>
<dbReference type="OrthoDB" id="3269221at2759"/>
<feature type="region of interest" description="Disordered" evidence="1">
    <location>
        <begin position="351"/>
        <end position="377"/>
    </location>
</feature>
<evidence type="ECO:0000256" key="1">
    <source>
        <dbReference type="SAM" id="MobiDB-lite"/>
    </source>
</evidence>